<evidence type="ECO:0000256" key="2">
    <source>
        <dbReference type="SAM" id="Phobius"/>
    </source>
</evidence>
<evidence type="ECO:0000313" key="4">
    <source>
        <dbReference type="EMBL" id="CAB4900683.1"/>
    </source>
</evidence>
<feature type="region of interest" description="Disordered" evidence="1">
    <location>
        <begin position="1"/>
        <end position="55"/>
    </location>
</feature>
<sequence>MSPRHNLIDPDPDPDPGAGAARRTAALPASTDRSDSEADPQAGTHLDNVAVFDPAPGRTPRAVPTAAYTGALIAVLLIGVGAVGIHDGVVAAGWISGRSWTGAAIDSIDGLSPAGAMIPAGIVAALIGLWLVLTSLSPRRKKAVDIDSATALFIEPSDIARISSITAESVSGVLSARTSATRTKVTIQVETTGDAATPGAVADAVRTALTSLTPVPKVSVRTRTGGTR</sequence>
<evidence type="ECO:0000259" key="3">
    <source>
        <dbReference type="Pfam" id="PF19803"/>
    </source>
</evidence>
<keyword evidence="2" id="KW-0812">Transmembrane</keyword>
<proteinExistence type="predicted"/>
<accession>A0A6J7G9E1</accession>
<reference evidence="4" key="1">
    <citation type="submission" date="2020-05" db="EMBL/GenBank/DDBJ databases">
        <authorList>
            <person name="Chiriac C."/>
            <person name="Salcher M."/>
            <person name="Ghai R."/>
            <person name="Kavagutti S V."/>
        </authorList>
    </citation>
    <scope>NUCLEOTIDE SEQUENCE</scope>
</reference>
<organism evidence="4">
    <name type="scientific">freshwater metagenome</name>
    <dbReference type="NCBI Taxonomy" id="449393"/>
    <lineage>
        <taxon>unclassified sequences</taxon>
        <taxon>metagenomes</taxon>
        <taxon>ecological metagenomes</taxon>
    </lineage>
</organism>
<keyword evidence="2" id="KW-0472">Membrane</keyword>
<dbReference type="InterPro" id="IPR046253">
    <property type="entry name" value="DUF6286"/>
</dbReference>
<feature type="domain" description="DUF6286" evidence="3">
    <location>
        <begin position="126"/>
        <end position="223"/>
    </location>
</feature>
<dbReference type="AlphaFoldDB" id="A0A6J7G9E1"/>
<feature type="transmembrane region" description="Helical" evidence="2">
    <location>
        <begin position="114"/>
        <end position="133"/>
    </location>
</feature>
<protein>
    <submittedName>
        <fullName evidence="4">Unannotated protein</fullName>
    </submittedName>
</protein>
<evidence type="ECO:0000256" key="1">
    <source>
        <dbReference type="SAM" id="MobiDB-lite"/>
    </source>
</evidence>
<keyword evidence="2" id="KW-1133">Transmembrane helix</keyword>
<feature type="transmembrane region" description="Helical" evidence="2">
    <location>
        <begin position="66"/>
        <end position="94"/>
    </location>
</feature>
<feature type="compositionally biased region" description="Low complexity" evidence="1">
    <location>
        <begin position="16"/>
        <end position="29"/>
    </location>
</feature>
<dbReference type="EMBL" id="CAFBLX010000180">
    <property type="protein sequence ID" value="CAB4900683.1"/>
    <property type="molecule type" value="Genomic_DNA"/>
</dbReference>
<gene>
    <name evidence="4" type="ORF">UFOPK3472_02437</name>
</gene>
<dbReference type="Pfam" id="PF19803">
    <property type="entry name" value="DUF6286"/>
    <property type="match status" value="1"/>
</dbReference>
<name>A0A6J7G9E1_9ZZZZ</name>